<reference evidence="2 3" key="1">
    <citation type="journal article" date="2017" name="BMC Genomics">
        <title>Whole-genome assembly of Babesia ovata and comparative genomics between closely related pathogens.</title>
        <authorList>
            <person name="Yamagishi J."/>
            <person name="Asada M."/>
            <person name="Hakimi H."/>
            <person name="Tanaka T.Q."/>
            <person name="Sugimoto C."/>
            <person name="Kawazu S."/>
        </authorList>
    </citation>
    <scope>NUCLEOTIDE SEQUENCE [LARGE SCALE GENOMIC DNA]</scope>
    <source>
        <strain evidence="2 3">Miyake</strain>
    </source>
</reference>
<dbReference type="Proteomes" id="UP000236319">
    <property type="component" value="Unassembled WGS sequence"/>
</dbReference>
<accession>A0A2H6KKH9</accession>
<evidence type="ECO:0000313" key="2">
    <source>
        <dbReference type="EMBL" id="GBE63478.1"/>
    </source>
</evidence>
<feature type="compositionally biased region" description="Polar residues" evidence="1">
    <location>
        <begin position="786"/>
        <end position="795"/>
    </location>
</feature>
<dbReference type="RefSeq" id="XP_028869721.1">
    <property type="nucleotide sequence ID" value="XM_029013888.1"/>
</dbReference>
<evidence type="ECO:0008006" key="4">
    <source>
        <dbReference type="Google" id="ProtNLM"/>
    </source>
</evidence>
<evidence type="ECO:0000256" key="1">
    <source>
        <dbReference type="SAM" id="MobiDB-lite"/>
    </source>
</evidence>
<evidence type="ECO:0000313" key="3">
    <source>
        <dbReference type="Proteomes" id="UP000236319"/>
    </source>
</evidence>
<dbReference type="VEuPathDB" id="PiroplasmaDB:BOVATA_049710"/>
<dbReference type="OrthoDB" id="366965at2759"/>
<keyword evidence="3" id="KW-1185">Reference proteome</keyword>
<gene>
    <name evidence="2" type="ORF">BOVATA_049710</name>
</gene>
<dbReference type="EMBL" id="BDSA01000056">
    <property type="protein sequence ID" value="GBE63478.1"/>
    <property type="molecule type" value="Genomic_DNA"/>
</dbReference>
<proteinExistence type="predicted"/>
<organism evidence="2 3">
    <name type="scientific">Babesia ovata</name>
    <dbReference type="NCBI Taxonomy" id="189622"/>
    <lineage>
        <taxon>Eukaryota</taxon>
        <taxon>Sar</taxon>
        <taxon>Alveolata</taxon>
        <taxon>Apicomplexa</taxon>
        <taxon>Aconoidasida</taxon>
        <taxon>Piroplasmida</taxon>
        <taxon>Babesiidae</taxon>
        <taxon>Babesia</taxon>
    </lineage>
</organism>
<comment type="caution">
    <text evidence="2">The sequence shown here is derived from an EMBL/GenBank/DDBJ whole genome shotgun (WGS) entry which is preliminary data.</text>
</comment>
<protein>
    <recommendedName>
        <fullName evidence="4">Extracellular matrix-binding ebh</fullName>
    </recommendedName>
</protein>
<sequence length="1509" mass="169513">MSFLHGVLHTVKDDDSVKKYDGYINKGHKFDEVSTSLKNSVGRGSMELSPQLIKVGALTKRVTDQLGELKTTKFDESMKSVSDSVNDNLQGQLEKWKSTLQKIEEHINTNIITNVSNLDPALSDKIKREIEPVQKVVAHLGKVAGDGGLEMMVTEVDNELLQQKNKLEGKINMQTHIVQVTLDEEFGKILKNMNILHRQRHEHFKVIRDSLDVAKLKVDEWLGNPTGTTRVEILGFLDEVTTQINGVYTTLLSKKFDLDKLVEQTQEHFETLKKNTISLIGKNEESIEYNWKILKAKVTLLCESISYGYDGTSGHLGEIENKVKDYAGEFSKEKFKSSVVDEWLNDVLRTGGTVDLSIDAYILSNKRSGYFQQQDQGGIKQKVIKHIRKVIDSKLQSIITGVTAVENSDKAGIATNLTKIKTCIDSFVQELTKSMQSAEFKSSKIVPEIVAEYDSDSGLVVKSKKDTQADNLLYSAFNRILKHLTERAKKASTERAWLDGTTDKTRVNGKSTIANEIDEAIKKVELIGKEFKDGENSKQSHGKKLDAALKTVKQEIDTLTPLLNKAAKSGSILKKLGEMSPPLATLERIQRNDATGEINKKRKDVDDKMQALRDNIAAVITAITLNVDKADKSLYEAIDAVDKSARSAQRIAEDSVKQLENALLQQVKTSFTTLTNSVHSLFSASHAADLQALRALVDQQLREVQNIIARDAVTGVKGMLKWMKGTGEYSLGEIQKIVPTPTQPTLTAKDHSGKFKDLSTRFEKYADKVLVYIEGQVKTPNKDPSQDPESNPQSDNVHDIQGKLDYLLNYLKRNTSGNLSRPYNFDHTSNELLDKLKKSVSDLTSPNFHGFQNPLLLDALKSGMRKFTEQLSHAYVNKYSGLPLGKLVETKSDGDTEQVLSTEGRNCAKVCLTIVDILDRDMYTLKHSSLGGWKNDNIISTTKLGAFLKECGYIVSDSADKQNGQLDRHHNGENICKLFSQKITYIAGESKNLVEKYFSTKNGVEVDKIIKVHYTMFDKYRYVCHLKHVPNAKPPTTVCQMLHWLAGLYWNRMYNELRLHFDTWFKASTNDYKLSSDSFDVAAPYRDAWTMKATVSIKNIKDLFNTVTLRSYEILRAFVGHGHADGRYACEFYTNPDNLEYPNDISKCFDMLVDICLRLNYQLHFLYTQCCNGPDSSGWRDCHYGRHVGGSNWSCNKLQCPGQQGDQSANQIANQTCEQHPKCCKKSPPSIFGRRSSRLPPTYIHFAQLGIPCITPMGFTDIGIAASHTKTGAHLKSLLQPFCSSAREPLTMLCAFFTCLIRRPPQTLGDMFAFYYNFLEHWGGHYDGDKKTAKEHKQEAFQNAVTAANFGRPYVGLDPTTILCSSTHSNSKHNMGDLFGLLYCNLNSKPNMPCGQYLQPLSSDVHSMFHGKHAGRYLSWIVYMTETFYDLLKKLYDDCCAKCGKPNSRCYQKCCADNCAVKLAYEAEEPELKKLEGKNHDEKCHSIVNVKTPIRHCIHMASLLGAHGT</sequence>
<feature type="region of interest" description="Disordered" evidence="1">
    <location>
        <begin position="777"/>
        <end position="798"/>
    </location>
</feature>
<dbReference type="GeneID" id="39877248"/>
<name>A0A2H6KKH9_9APIC</name>